<evidence type="ECO:0000256" key="5">
    <source>
        <dbReference type="ARBA" id="ARBA00023136"/>
    </source>
</evidence>
<keyword evidence="3 9" id="KW-0728">SH3 domain</keyword>
<dbReference type="InterPro" id="IPR036028">
    <property type="entry name" value="SH3-like_dom_sf"/>
</dbReference>
<dbReference type="InterPro" id="IPR037426">
    <property type="entry name" value="SNX9_PX"/>
</dbReference>
<dbReference type="Pfam" id="PF00018">
    <property type="entry name" value="SH3_1"/>
    <property type="match status" value="1"/>
</dbReference>
<feature type="binding site" evidence="8">
    <location>
        <position position="227"/>
    </location>
    <ligand>
        <name>a 1,2-diacyl-sn-glycero-3-phospho-(1D-myo-inositol-4,5-bisphosphate)</name>
        <dbReference type="ChEBI" id="CHEBI:58456"/>
    </ligand>
</feature>
<dbReference type="Gene3D" id="1.20.1270.60">
    <property type="entry name" value="Arfaptin homology (AH) domain/BAR domain"/>
    <property type="match status" value="1"/>
</dbReference>
<accession>A0A8C1WS72</accession>
<evidence type="ECO:0000256" key="3">
    <source>
        <dbReference type="ARBA" id="ARBA00022443"/>
    </source>
</evidence>
<keyword evidence="5 7" id="KW-0472">Membrane</keyword>
<dbReference type="InterPro" id="IPR001452">
    <property type="entry name" value="SH3_domain"/>
</dbReference>
<dbReference type="Pfam" id="PF00787">
    <property type="entry name" value="PX"/>
    <property type="match status" value="1"/>
</dbReference>
<dbReference type="SMART" id="SM00312">
    <property type="entry name" value="PX"/>
    <property type="match status" value="1"/>
</dbReference>
<evidence type="ECO:0000256" key="9">
    <source>
        <dbReference type="PROSITE-ProRule" id="PRU00192"/>
    </source>
</evidence>
<feature type="domain" description="SH3" evidence="10">
    <location>
        <begin position="1"/>
        <end position="55"/>
    </location>
</feature>
<evidence type="ECO:0000256" key="7">
    <source>
        <dbReference type="PIRNR" id="PIRNR027744"/>
    </source>
</evidence>
<evidence type="ECO:0000256" key="1">
    <source>
        <dbReference type="ARBA" id="ARBA00004180"/>
    </source>
</evidence>
<dbReference type="Gene3D" id="3.30.1520.10">
    <property type="entry name" value="Phox-like domain"/>
    <property type="match status" value="1"/>
</dbReference>
<dbReference type="PIRSF" id="PIRSF027744">
    <property type="entry name" value="Snx9"/>
    <property type="match status" value="1"/>
</dbReference>
<feature type="binding site" evidence="8">
    <location>
        <position position="268"/>
    </location>
    <ligand>
        <name>a 1,2-diacyl-sn-glycero-3-phospho-(1D-myo-inositol-4,5-bisphosphate)</name>
        <dbReference type="ChEBI" id="CHEBI:58456"/>
    </ligand>
</feature>
<keyword evidence="4" id="KW-0653">Protein transport</keyword>
<dbReference type="InterPro" id="IPR001683">
    <property type="entry name" value="PX_dom"/>
</dbReference>
<feature type="domain" description="PX" evidence="11">
    <location>
        <begin position="191"/>
        <end position="301"/>
    </location>
</feature>
<feature type="binding site" evidence="8">
    <location>
        <position position="229"/>
    </location>
    <ligand>
        <name>a 1,2-diacyl-sn-glycero-3-phospho-(1D-myo-inositol-4,5-bisphosphate)</name>
        <dbReference type="ChEBI" id="CHEBI:58456"/>
    </ligand>
</feature>
<evidence type="ECO:0000313" key="13">
    <source>
        <dbReference type="Proteomes" id="UP000694700"/>
    </source>
</evidence>
<dbReference type="InterPro" id="IPR014536">
    <property type="entry name" value="Snx9_fam"/>
</dbReference>
<dbReference type="GO" id="GO:0005886">
    <property type="term" value="C:plasma membrane"/>
    <property type="evidence" value="ECO:0007669"/>
    <property type="project" value="TreeGrafter"/>
</dbReference>
<evidence type="ECO:0000256" key="4">
    <source>
        <dbReference type="ARBA" id="ARBA00022927"/>
    </source>
</evidence>
<dbReference type="InterPro" id="IPR019497">
    <property type="entry name" value="Sorting_nexin_WASP-bd-dom"/>
</dbReference>
<dbReference type="PANTHER" id="PTHR45827:SF2">
    <property type="entry name" value="SORTING NEXIN-9"/>
    <property type="match status" value="1"/>
</dbReference>
<dbReference type="SMART" id="SM00326">
    <property type="entry name" value="SH3"/>
    <property type="match status" value="1"/>
</dbReference>
<dbReference type="CDD" id="cd07285">
    <property type="entry name" value="PX_SNX9"/>
    <property type="match status" value="1"/>
</dbReference>
<comment type="subcellular location">
    <subcellularLocation>
        <location evidence="1">Cytoplasmic vesicle membrane</location>
        <topology evidence="1">Peripheral membrane protein</topology>
        <orientation evidence="1">Cytoplasmic side</orientation>
    </subcellularLocation>
</comment>
<dbReference type="GO" id="GO:0097320">
    <property type="term" value="P:plasma membrane tubulation"/>
    <property type="evidence" value="ECO:0007669"/>
    <property type="project" value="TreeGrafter"/>
</dbReference>
<dbReference type="InterPro" id="IPR027267">
    <property type="entry name" value="AH/BAR_dom_sf"/>
</dbReference>
<dbReference type="SUPFAM" id="SSF64268">
    <property type="entry name" value="PX domain"/>
    <property type="match status" value="1"/>
</dbReference>
<keyword evidence="6 7" id="KW-0968">Cytoplasmic vesicle</keyword>
<evidence type="ECO:0000259" key="11">
    <source>
        <dbReference type="PROSITE" id="PS50195"/>
    </source>
</evidence>
<protein>
    <recommendedName>
        <fullName evidence="7">Sorting nexin</fullName>
    </recommendedName>
</protein>
<keyword evidence="4" id="KW-0813">Transport</keyword>
<dbReference type="Pfam" id="PF10456">
    <property type="entry name" value="BAR_3_WASP_bdg"/>
    <property type="match status" value="1"/>
</dbReference>
<evidence type="ECO:0000256" key="8">
    <source>
        <dbReference type="PIRSR" id="PIRSR027744-1"/>
    </source>
</evidence>
<dbReference type="Proteomes" id="UP000694700">
    <property type="component" value="Unplaced"/>
</dbReference>
<dbReference type="PROSITE" id="PS50002">
    <property type="entry name" value="SH3"/>
    <property type="match status" value="1"/>
</dbReference>
<evidence type="ECO:0000313" key="12">
    <source>
        <dbReference type="Ensembl" id="ENSCCRP00015071554.1"/>
    </source>
</evidence>
<sequence length="537" mass="60419">LYDFTAEPGNNELSVREGETITVTNQNVGGGWIEAKNSRGEVGLVPEDYIETPLITPDNYKSHIDQTDQHCFSEMATSLNGNDPWAVFDNNASGGVSNNWAAQPEGTETGKTSSNAWHSGGHVHPQAYQGAGAEDDEWDEEWDDVKSSGGYAESEAGEGGAINRGGAHVRIYTVFQGGEVGPVWAYPDYQLDCVVADPKKGSKMYGLKSYIEYQVTPTTTNKPVNHRYKHFDWLYERLLDKFGSAIPIPCLPDKQVTGRFEEEFIKMRMERLQGWMSRMCRHPVISSSEVFQLFLSYKDEKDWKTGKRKAEKDETVGVMIFSTIEPEGLPDLDLTEVEQKCEQFNRFTRAMDDGVKDLLTVGNEHWKRCTGPLPKEYQRIGKAFQNLSSVFTSSGYEGEAALTDALTAAGKTYEDIAQMVAEQPKKDLHFLMETNNEYKGLLGCFPDTIGVHKAAIEKVKEGDKLVATGKITTSEKTAMSKRASTMSYALQAEMNHFHSNRIYDYNRVMQQYLEQQVKFYEMIAEKLRNAHSQFTTM</sequence>
<dbReference type="GO" id="GO:0030659">
    <property type="term" value="C:cytoplasmic vesicle membrane"/>
    <property type="evidence" value="ECO:0007669"/>
    <property type="project" value="UniProtKB-SubCell"/>
</dbReference>
<reference evidence="12" key="1">
    <citation type="submission" date="2025-08" db="UniProtKB">
        <authorList>
            <consortium name="Ensembl"/>
        </authorList>
    </citation>
    <scope>IDENTIFICATION</scope>
</reference>
<evidence type="ECO:0000256" key="6">
    <source>
        <dbReference type="ARBA" id="ARBA00023329"/>
    </source>
</evidence>
<dbReference type="GO" id="GO:0035091">
    <property type="term" value="F:phosphatidylinositol binding"/>
    <property type="evidence" value="ECO:0007669"/>
    <property type="project" value="InterPro"/>
</dbReference>
<organism evidence="12 13">
    <name type="scientific">Cyprinus carpio</name>
    <name type="common">Common carp</name>
    <dbReference type="NCBI Taxonomy" id="7962"/>
    <lineage>
        <taxon>Eukaryota</taxon>
        <taxon>Metazoa</taxon>
        <taxon>Chordata</taxon>
        <taxon>Craniata</taxon>
        <taxon>Vertebrata</taxon>
        <taxon>Euteleostomi</taxon>
        <taxon>Actinopterygii</taxon>
        <taxon>Neopterygii</taxon>
        <taxon>Teleostei</taxon>
        <taxon>Ostariophysi</taxon>
        <taxon>Cypriniformes</taxon>
        <taxon>Cyprinidae</taxon>
        <taxon>Cyprininae</taxon>
        <taxon>Cyprinus</taxon>
    </lineage>
</organism>
<dbReference type="AlphaFoldDB" id="A0A8C1WS72"/>
<dbReference type="PROSITE" id="PS50195">
    <property type="entry name" value="PX"/>
    <property type="match status" value="1"/>
</dbReference>
<evidence type="ECO:0000256" key="2">
    <source>
        <dbReference type="ARBA" id="ARBA00010883"/>
    </source>
</evidence>
<dbReference type="Ensembl" id="ENSCCRT00015073880.1">
    <property type="protein sequence ID" value="ENSCCRP00015071554.1"/>
    <property type="gene ID" value="ENSCCRG00015027950.1"/>
</dbReference>
<dbReference type="GO" id="GO:0000281">
    <property type="term" value="P:mitotic cytokinesis"/>
    <property type="evidence" value="ECO:0007669"/>
    <property type="project" value="InterPro"/>
</dbReference>
<dbReference type="Gene3D" id="2.30.30.40">
    <property type="entry name" value="SH3 Domains"/>
    <property type="match status" value="1"/>
</dbReference>
<dbReference type="GO" id="GO:0006886">
    <property type="term" value="P:intracellular protein transport"/>
    <property type="evidence" value="ECO:0007669"/>
    <property type="project" value="InterPro"/>
</dbReference>
<dbReference type="GO" id="GO:0006897">
    <property type="term" value="P:endocytosis"/>
    <property type="evidence" value="ECO:0007669"/>
    <property type="project" value="InterPro"/>
</dbReference>
<dbReference type="SUPFAM" id="SSF50044">
    <property type="entry name" value="SH3-domain"/>
    <property type="match status" value="1"/>
</dbReference>
<dbReference type="GO" id="GO:0036089">
    <property type="term" value="P:cleavage furrow formation"/>
    <property type="evidence" value="ECO:0007669"/>
    <property type="project" value="TreeGrafter"/>
</dbReference>
<dbReference type="InterPro" id="IPR036871">
    <property type="entry name" value="PX_dom_sf"/>
</dbReference>
<proteinExistence type="inferred from homology"/>
<dbReference type="GO" id="GO:0016197">
    <property type="term" value="P:endosomal transport"/>
    <property type="evidence" value="ECO:0007669"/>
    <property type="project" value="TreeGrafter"/>
</dbReference>
<comment type="similarity">
    <text evidence="2 7">Belongs to the sorting nexin family.</text>
</comment>
<dbReference type="PANTHER" id="PTHR45827">
    <property type="entry name" value="SORTING NEXIN"/>
    <property type="match status" value="1"/>
</dbReference>
<dbReference type="FunFam" id="3.30.1520.10:FF:000004">
    <property type="entry name" value="Sorting nexin"/>
    <property type="match status" value="1"/>
</dbReference>
<evidence type="ECO:0000259" key="10">
    <source>
        <dbReference type="PROSITE" id="PS50002"/>
    </source>
</evidence>
<name>A0A8C1WS72_CYPCA</name>